<dbReference type="InterPro" id="IPR005797">
    <property type="entry name" value="Cyt_b/b6_N"/>
</dbReference>
<evidence type="ECO:0000256" key="1">
    <source>
        <dbReference type="ARBA" id="ARBA00004141"/>
    </source>
</evidence>
<dbReference type="AlphaFoldDB" id="A0A7V4U0W1"/>
<dbReference type="GO" id="GO:0016020">
    <property type="term" value="C:membrane"/>
    <property type="evidence" value="ECO:0007669"/>
    <property type="project" value="UniProtKB-SubCell"/>
</dbReference>
<keyword evidence="2" id="KW-0813">Transport</keyword>
<dbReference type="GO" id="GO:0016491">
    <property type="term" value="F:oxidoreductase activity"/>
    <property type="evidence" value="ECO:0007669"/>
    <property type="project" value="InterPro"/>
</dbReference>
<evidence type="ECO:0000259" key="13">
    <source>
        <dbReference type="PROSITE" id="PS51003"/>
    </source>
</evidence>
<dbReference type="InterPro" id="IPR048259">
    <property type="entry name" value="Cytochrome_b_N_euk/bac"/>
</dbReference>
<feature type="transmembrane region" description="Helical" evidence="11">
    <location>
        <begin position="245"/>
        <end position="264"/>
    </location>
</feature>
<evidence type="ECO:0000256" key="6">
    <source>
        <dbReference type="ARBA" id="ARBA00022723"/>
    </source>
</evidence>
<evidence type="ECO:0000256" key="7">
    <source>
        <dbReference type="ARBA" id="ARBA00022982"/>
    </source>
</evidence>
<dbReference type="GO" id="GO:0009055">
    <property type="term" value="F:electron transfer activity"/>
    <property type="evidence" value="ECO:0007669"/>
    <property type="project" value="InterPro"/>
</dbReference>
<comment type="subcellular location">
    <subcellularLocation>
        <location evidence="1">Membrane</location>
        <topology evidence="1">Multi-pass membrane protein</topology>
    </subcellularLocation>
</comment>
<feature type="transmembrane region" description="Helical" evidence="11">
    <location>
        <begin position="190"/>
        <end position="212"/>
    </location>
</feature>
<dbReference type="InterPro" id="IPR036150">
    <property type="entry name" value="Cyt_b/b6_C_sf"/>
</dbReference>
<feature type="transmembrane region" description="Helical" evidence="11">
    <location>
        <begin position="340"/>
        <end position="359"/>
    </location>
</feature>
<evidence type="ECO:0000256" key="2">
    <source>
        <dbReference type="ARBA" id="ARBA00022448"/>
    </source>
</evidence>
<keyword evidence="5 11" id="KW-0812">Transmembrane</keyword>
<dbReference type="PANTHER" id="PTHR19271">
    <property type="entry name" value="CYTOCHROME B"/>
    <property type="match status" value="1"/>
</dbReference>
<protein>
    <submittedName>
        <fullName evidence="14">Cytochrome bc complex cytochrome b subunit</fullName>
    </submittedName>
</protein>
<feature type="transmembrane region" description="Helical" evidence="11">
    <location>
        <begin position="309"/>
        <end position="328"/>
    </location>
</feature>
<feature type="transmembrane region" description="Helical" evidence="11">
    <location>
        <begin position="38"/>
        <end position="64"/>
    </location>
</feature>
<dbReference type="Gene3D" id="1.20.810.10">
    <property type="entry name" value="Cytochrome Bc1 Complex, Chain C"/>
    <property type="match status" value="1"/>
</dbReference>
<gene>
    <name evidence="14" type="ORF">ENK44_09675</name>
</gene>
<evidence type="ECO:0000256" key="11">
    <source>
        <dbReference type="SAM" id="Phobius"/>
    </source>
</evidence>
<feature type="domain" description="Cytochrome b/b6 C-terminal region profile" evidence="13">
    <location>
        <begin position="226"/>
        <end position="360"/>
    </location>
</feature>
<sequence length="360" mass="41617">MFKKTNEKIYHWMDERFNLTPLIEYMQHKQVPVHKHSVWYYMGGVALFLFIVQVCSGILLLLYYQPGVDSSYESVRFIMTKVNFGWLVRSVHSWSANLMVFFVFVHMFSTFFTRAFQKPRELTWVTGFILLALAMGFGFSGYLLPWDELAFFATKVGTDIAGAVPFIGEAIKIVLRGGEDVTGATLSRFYAIHVAMIPALFTVILSLHLLFVQRQGMHEPDYYKNLKPEQKKTIPFFPNFVLRDVLLWLIVLNVLLFLAVYFPWELGPKADPFASAPEGIRPEWYFMFMFQSLKLLPAHVWFMEGEVAGILLFSVAGLAWMLTPFWSIKFDKSARFNPMLFIGIAVIAFIIFMTILGYLM</sequence>
<dbReference type="CDD" id="cd00284">
    <property type="entry name" value="Cytochrome_b_N"/>
    <property type="match status" value="1"/>
</dbReference>
<keyword evidence="8 11" id="KW-1133">Transmembrane helix</keyword>
<keyword evidence="4" id="KW-0679">Respiratory chain</keyword>
<dbReference type="Pfam" id="PF00033">
    <property type="entry name" value="Cytochrome_B"/>
    <property type="match status" value="1"/>
</dbReference>
<keyword evidence="3" id="KW-0349">Heme</keyword>
<keyword evidence="9" id="KW-0408">Iron</keyword>
<feature type="domain" description="Cytochrome b/b6 N-terminal region profile" evidence="12">
    <location>
        <begin position="9"/>
        <end position="221"/>
    </location>
</feature>
<dbReference type="PANTHER" id="PTHR19271:SF16">
    <property type="entry name" value="CYTOCHROME B"/>
    <property type="match status" value="1"/>
</dbReference>
<evidence type="ECO:0000256" key="9">
    <source>
        <dbReference type="ARBA" id="ARBA00023004"/>
    </source>
</evidence>
<dbReference type="PROSITE" id="PS51003">
    <property type="entry name" value="CYTB_CTER"/>
    <property type="match status" value="1"/>
</dbReference>
<evidence type="ECO:0000313" key="14">
    <source>
        <dbReference type="EMBL" id="HGY55960.1"/>
    </source>
</evidence>
<reference evidence="14" key="1">
    <citation type="journal article" date="2020" name="mSystems">
        <title>Genome- and Community-Level Interaction Insights into Carbon Utilization and Element Cycling Functions of Hydrothermarchaeota in Hydrothermal Sediment.</title>
        <authorList>
            <person name="Zhou Z."/>
            <person name="Liu Y."/>
            <person name="Xu W."/>
            <person name="Pan J."/>
            <person name="Luo Z.H."/>
            <person name="Li M."/>
        </authorList>
    </citation>
    <scope>NUCLEOTIDE SEQUENCE [LARGE SCALE GENOMIC DNA]</scope>
    <source>
        <strain evidence="14">HyVt-577</strain>
    </source>
</reference>
<evidence type="ECO:0000256" key="10">
    <source>
        <dbReference type="ARBA" id="ARBA00023136"/>
    </source>
</evidence>
<evidence type="ECO:0000259" key="12">
    <source>
        <dbReference type="PROSITE" id="PS51002"/>
    </source>
</evidence>
<dbReference type="Pfam" id="PF00032">
    <property type="entry name" value="Cytochrom_B_C"/>
    <property type="match status" value="1"/>
</dbReference>
<dbReference type="GO" id="GO:0022904">
    <property type="term" value="P:respiratory electron transport chain"/>
    <property type="evidence" value="ECO:0007669"/>
    <property type="project" value="InterPro"/>
</dbReference>
<feature type="transmembrane region" description="Helical" evidence="11">
    <location>
        <begin position="94"/>
        <end position="112"/>
    </location>
</feature>
<accession>A0A7V4U0W1</accession>
<dbReference type="GO" id="GO:0046872">
    <property type="term" value="F:metal ion binding"/>
    <property type="evidence" value="ECO:0007669"/>
    <property type="project" value="UniProtKB-KW"/>
</dbReference>
<organism evidence="14">
    <name type="scientific">Caldithrix abyssi</name>
    <dbReference type="NCBI Taxonomy" id="187145"/>
    <lineage>
        <taxon>Bacteria</taxon>
        <taxon>Pseudomonadati</taxon>
        <taxon>Calditrichota</taxon>
        <taxon>Calditrichia</taxon>
        <taxon>Calditrichales</taxon>
        <taxon>Calditrichaceae</taxon>
        <taxon>Caldithrix</taxon>
    </lineage>
</organism>
<comment type="caution">
    <text evidence="14">The sequence shown here is derived from an EMBL/GenBank/DDBJ whole genome shotgun (WGS) entry which is preliminary data.</text>
</comment>
<evidence type="ECO:0000256" key="4">
    <source>
        <dbReference type="ARBA" id="ARBA00022660"/>
    </source>
</evidence>
<dbReference type="Proteomes" id="UP000885779">
    <property type="component" value="Unassembled WGS sequence"/>
</dbReference>
<dbReference type="SUPFAM" id="SSF81648">
    <property type="entry name" value="a domain/subunit of cytochrome bc1 complex (Ubiquinol-cytochrome c reductase)"/>
    <property type="match status" value="1"/>
</dbReference>
<evidence type="ECO:0000256" key="8">
    <source>
        <dbReference type="ARBA" id="ARBA00022989"/>
    </source>
</evidence>
<dbReference type="EMBL" id="DRQG01000090">
    <property type="protein sequence ID" value="HGY55960.1"/>
    <property type="molecule type" value="Genomic_DNA"/>
</dbReference>
<proteinExistence type="predicted"/>
<dbReference type="InterPro" id="IPR027387">
    <property type="entry name" value="Cytb/b6-like_sf"/>
</dbReference>
<dbReference type="PROSITE" id="PS51002">
    <property type="entry name" value="CYTB_NTER"/>
    <property type="match status" value="1"/>
</dbReference>
<evidence type="ECO:0000256" key="5">
    <source>
        <dbReference type="ARBA" id="ARBA00022692"/>
    </source>
</evidence>
<keyword evidence="7" id="KW-0249">Electron transport</keyword>
<keyword evidence="10 11" id="KW-0472">Membrane</keyword>
<evidence type="ECO:0000256" key="3">
    <source>
        <dbReference type="ARBA" id="ARBA00022617"/>
    </source>
</evidence>
<name>A0A7V4U0W1_CALAY</name>
<keyword evidence="6" id="KW-0479">Metal-binding</keyword>
<dbReference type="InterPro" id="IPR016174">
    <property type="entry name" value="Di-haem_cyt_TM"/>
</dbReference>
<feature type="transmembrane region" description="Helical" evidence="11">
    <location>
        <begin position="124"/>
        <end position="144"/>
    </location>
</feature>
<dbReference type="SUPFAM" id="SSF81342">
    <property type="entry name" value="Transmembrane di-heme cytochromes"/>
    <property type="match status" value="1"/>
</dbReference>
<dbReference type="InterPro" id="IPR005798">
    <property type="entry name" value="Cyt_b/b6_C"/>
</dbReference>